<accession>A0A1M6BGN9</accession>
<feature type="transmembrane region" description="Helical" evidence="2">
    <location>
        <begin position="48"/>
        <end position="67"/>
    </location>
</feature>
<feature type="transmembrane region" description="Helical" evidence="2">
    <location>
        <begin position="141"/>
        <end position="158"/>
    </location>
</feature>
<dbReference type="RefSeq" id="WP_072904853.1">
    <property type="nucleotide sequence ID" value="NZ_FQZT01000001.1"/>
</dbReference>
<feature type="transmembrane region" description="Helical" evidence="2">
    <location>
        <begin position="87"/>
        <end position="106"/>
    </location>
</feature>
<dbReference type="AlphaFoldDB" id="A0A1M6BGN9"/>
<reference evidence="3 4" key="1">
    <citation type="submission" date="2016-11" db="EMBL/GenBank/DDBJ databases">
        <authorList>
            <person name="Jaros S."/>
            <person name="Januszkiewicz K."/>
            <person name="Wedrychowicz H."/>
        </authorList>
    </citation>
    <scope>NUCLEOTIDE SEQUENCE [LARGE SCALE GENOMIC DNA]</scope>
    <source>
        <strain evidence="3 4">DSM 5091</strain>
    </source>
</reference>
<keyword evidence="4" id="KW-1185">Reference proteome</keyword>
<feature type="region of interest" description="Disordered" evidence="1">
    <location>
        <begin position="1"/>
        <end position="24"/>
    </location>
</feature>
<dbReference type="OrthoDB" id="5397017at2"/>
<proteinExistence type="predicted"/>
<keyword evidence="2" id="KW-0472">Membrane</keyword>
<keyword evidence="2" id="KW-1133">Transmembrane helix</keyword>
<organism evidence="3 4">
    <name type="scientific">Malonomonas rubra DSM 5091</name>
    <dbReference type="NCBI Taxonomy" id="1122189"/>
    <lineage>
        <taxon>Bacteria</taxon>
        <taxon>Pseudomonadati</taxon>
        <taxon>Thermodesulfobacteriota</taxon>
        <taxon>Desulfuromonadia</taxon>
        <taxon>Desulfuromonadales</taxon>
        <taxon>Geopsychrobacteraceae</taxon>
        <taxon>Malonomonas</taxon>
    </lineage>
</organism>
<protein>
    <submittedName>
        <fullName evidence="3">Uncharacterized protein</fullName>
    </submittedName>
</protein>
<gene>
    <name evidence="3" type="ORF">SAMN02745165_00171</name>
</gene>
<evidence type="ECO:0000313" key="4">
    <source>
        <dbReference type="Proteomes" id="UP000184171"/>
    </source>
</evidence>
<name>A0A1M6BGN9_MALRU</name>
<evidence type="ECO:0000256" key="1">
    <source>
        <dbReference type="SAM" id="MobiDB-lite"/>
    </source>
</evidence>
<dbReference type="EMBL" id="FQZT01000001">
    <property type="protein sequence ID" value="SHI47837.1"/>
    <property type="molecule type" value="Genomic_DNA"/>
</dbReference>
<evidence type="ECO:0000256" key="2">
    <source>
        <dbReference type="SAM" id="Phobius"/>
    </source>
</evidence>
<evidence type="ECO:0000313" key="3">
    <source>
        <dbReference type="EMBL" id="SHI47837.1"/>
    </source>
</evidence>
<keyword evidence="2" id="KW-0812">Transmembrane</keyword>
<sequence length="170" mass="19651">MAPQKKQKLHKSESNEPSSFIQEKAARRNWRDFQGTEQSRRISFPGFYELKSLITFLILNIGTLVLIDVYPQPSAELRNLLGMAPPLLWINIACSIYLFTELILVFCRERSKNSDRFAIKQLLFLCSMYVFYWYAGALQQHFALLLGIGVALQLSEAFSRKNPRQKITAE</sequence>
<dbReference type="Proteomes" id="UP000184171">
    <property type="component" value="Unassembled WGS sequence"/>
</dbReference>